<dbReference type="EMBL" id="MCFJ01000017">
    <property type="protein sequence ID" value="ORY58208.1"/>
    <property type="molecule type" value="Genomic_DNA"/>
</dbReference>
<evidence type="ECO:0000313" key="5">
    <source>
        <dbReference type="Proteomes" id="UP000193689"/>
    </source>
</evidence>
<keyword evidence="5" id="KW-1185">Reference proteome</keyword>
<dbReference type="InterPro" id="IPR024761">
    <property type="entry name" value="TFIIIC_delta_N"/>
</dbReference>
<evidence type="ECO:0008006" key="6">
    <source>
        <dbReference type="Google" id="ProtNLM"/>
    </source>
</evidence>
<dbReference type="Pfam" id="PF12657">
    <property type="entry name" value="TFIIIC_delta"/>
    <property type="match status" value="1"/>
</dbReference>
<evidence type="ECO:0000313" key="4">
    <source>
        <dbReference type="EMBL" id="ORY58208.1"/>
    </source>
</evidence>
<dbReference type="RefSeq" id="XP_040711243.1">
    <property type="nucleotide sequence ID" value="XM_040856792.1"/>
</dbReference>
<accession>A0A1Y2DG17</accession>
<feature type="compositionally biased region" description="Acidic residues" evidence="1">
    <location>
        <begin position="494"/>
        <end position="503"/>
    </location>
</feature>
<dbReference type="OrthoDB" id="192611at2759"/>
<dbReference type="Proteomes" id="UP000193689">
    <property type="component" value="Unassembled WGS sequence"/>
</dbReference>
<feature type="domain" description="Transcription factor IIIC 90kDa subunit N-terminal" evidence="2">
    <location>
        <begin position="29"/>
        <end position="575"/>
    </location>
</feature>
<evidence type="ECO:0000259" key="2">
    <source>
        <dbReference type="Pfam" id="PF12657"/>
    </source>
</evidence>
<dbReference type="InParanoid" id="A0A1Y2DG17"/>
<sequence length="740" mass="80205">MAPEDHSHILPLESFGLSAVPLTTHNIVWSPDAELAIGADDCIYLYLPEFPSSGTTAYGSFRADFETQRQYHEITLRFPTIELRPPELNQPLFDAVGQDFPDFPPAHGAGVTVVANIGSSLNHVVALEWSPNGLGRMQRSVLGVLTGSGALNIYCEGITDGIETTKLKGRNVRGIKSWVVAWGVGGNLLLPRAEGQRSQFSREYITSFAWSREIDGHGALLAYVNDEGEITIVAVQSEHSAVGREGDPGKWRVEEVGRFMGDGPHGKGHPSDPDYTPCGSSFSLRWSPWLHKGFNRICMLSYVTKNYVGFRQITIAGKWKHMETPRVEVQTDSNGICLFLAPDAFVTFEDLVWTIGGSKMCRGIIATPAKVQSFQVALDKAPDKDTIRHETDECDTTYPPQDEIDGASNPITGLIIHPPNLAQSTLSPYFSLTRLSATPNNTNWYQTNLPVPSNIKTPNPKPRWATEISRLTETKLPIPLAHRSAKPDGTGSDDGADDMDDAADGIGDGGIFVDSDDDFDYDSGEEYDKSAFLEQMNNANNYDDVEKIHTTRVRVWGMTASPGGGVTAVFITISSAIKPERTTFGGLRCRVLFGQNLAPIDANLAAVKKLSTEARLWEWMYGGGAPVPGASSPEAGSHAGGQVVRGKFEDIASTKVCVFCRSALKAQGNSSRCPKGHVFQNCAATGIPITEPGTSTTCGVCGRKCLKPEYLQSVASDLISFIKKEISSELCGGCGGKFFN</sequence>
<gene>
    <name evidence="4" type="ORF">BCR38DRAFT_353508</name>
</gene>
<dbReference type="AlphaFoldDB" id="A0A1Y2DG17"/>
<dbReference type="Pfam" id="PF12660">
    <property type="entry name" value="zf-TFIIIC"/>
    <property type="match status" value="1"/>
</dbReference>
<feature type="region of interest" description="Disordered" evidence="1">
    <location>
        <begin position="481"/>
        <end position="506"/>
    </location>
</feature>
<name>A0A1Y2DG17_9PEZI</name>
<feature type="domain" description="Transcription factor IIIC putative zinc-finger" evidence="3">
    <location>
        <begin position="654"/>
        <end position="738"/>
    </location>
</feature>
<dbReference type="InterPro" id="IPR024764">
    <property type="entry name" value="TFIIIC_Znf"/>
</dbReference>
<proteinExistence type="predicted"/>
<organism evidence="4 5">
    <name type="scientific">Pseudomassariella vexata</name>
    <dbReference type="NCBI Taxonomy" id="1141098"/>
    <lineage>
        <taxon>Eukaryota</taxon>
        <taxon>Fungi</taxon>
        <taxon>Dikarya</taxon>
        <taxon>Ascomycota</taxon>
        <taxon>Pezizomycotina</taxon>
        <taxon>Sordariomycetes</taxon>
        <taxon>Xylariomycetidae</taxon>
        <taxon>Amphisphaeriales</taxon>
        <taxon>Pseudomassariaceae</taxon>
        <taxon>Pseudomassariella</taxon>
    </lineage>
</organism>
<evidence type="ECO:0000256" key="1">
    <source>
        <dbReference type="SAM" id="MobiDB-lite"/>
    </source>
</evidence>
<dbReference type="STRING" id="1141098.A0A1Y2DG17"/>
<reference evidence="4 5" key="1">
    <citation type="submission" date="2016-07" db="EMBL/GenBank/DDBJ databases">
        <title>Pervasive Adenine N6-methylation of Active Genes in Fungi.</title>
        <authorList>
            <consortium name="DOE Joint Genome Institute"/>
            <person name="Mondo S.J."/>
            <person name="Dannebaum R.O."/>
            <person name="Kuo R.C."/>
            <person name="Labutti K."/>
            <person name="Haridas S."/>
            <person name="Kuo A."/>
            <person name="Salamov A."/>
            <person name="Ahrendt S.R."/>
            <person name="Lipzen A."/>
            <person name="Sullivan W."/>
            <person name="Andreopoulos W.B."/>
            <person name="Clum A."/>
            <person name="Lindquist E."/>
            <person name="Daum C."/>
            <person name="Ramamoorthy G.K."/>
            <person name="Gryganskyi A."/>
            <person name="Culley D."/>
            <person name="Magnuson J.K."/>
            <person name="James T.Y."/>
            <person name="O'Malley M.A."/>
            <person name="Stajich J.E."/>
            <person name="Spatafora J.W."/>
            <person name="Visel A."/>
            <person name="Grigoriev I.V."/>
        </authorList>
    </citation>
    <scope>NUCLEOTIDE SEQUENCE [LARGE SCALE GENOMIC DNA]</scope>
    <source>
        <strain evidence="4 5">CBS 129021</strain>
    </source>
</reference>
<evidence type="ECO:0000259" key="3">
    <source>
        <dbReference type="Pfam" id="PF12660"/>
    </source>
</evidence>
<protein>
    <recommendedName>
        <fullName evidence="6">Transcription factor IIIC subunit delta N-term-domain-containing protein</fullName>
    </recommendedName>
</protein>
<comment type="caution">
    <text evidence="4">The sequence shown here is derived from an EMBL/GenBank/DDBJ whole genome shotgun (WGS) entry which is preliminary data.</text>
</comment>
<dbReference type="GeneID" id="63773004"/>